<reference evidence="2 3" key="1">
    <citation type="journal article" date="2011" name="J. Bacteriol.">
        <title>Draft genome sequence of the marine bacterium Streptomyces griseoaurantiacus M045, which produces novel manumycin-type antibiotics with a pABA core component.</title>
        <authorList>
            <person name="Li F."/>
            <person name="Jiang P."/>
            <person name="Zheng H."/>
            <person name="Wang S."/>
            <person name="Zhao G."/>
            <person name="Qin S."/>
            <person name="Liu Z."/>
        </authorList>
    </citation>
    <scope>NUCLEOTIDE SEQUENCE [LARGE SCALE GENOMIC DNA]</scope>
    <source>
        <strain evidence="2 3">M045</strain>
    </source>
</reference>
<accession>F3NCK5</accession>
<keyword evidence="3" id="KW-1185">Reference proteome</keyword>
<name>F3NCK5_9ACTN</name>
<dbReference type="AlphaFoldDB" id="F3NCK5"/>
<organism evidence="2 3">
    <name type="scientific">Streptomyces griseoaurantiacus M045</name>
    <dbReference type="NCBI Taxonomy" id="996637"/>
    <lineage>
        <taxon>Bacteria</taxon>
        <taxon>Bacillati</taxon>
        <taxon>Actinomycetota</taxon>
        <taxon>Actinomycetes</taxon>
        <taxon>Kitasatosporales</taxon>
        <taxon>Streptomycetaceae</taxon>
        <taxon>Streptomyces</taxon>
        <taxon>Streptomyces aurantiacus group</taxon>
    </lineage>
</organism>
<evidence type="ECO:0000313" key="3">
    <source>
        <dbReference type="Proteomes" id="UP000003022"/>
    </source>
</evidence>
<feature type="region of interest" description="Disordered" evidence="1">
    <location>
        <begin position="48"/>
        <end position="95"/>
    </location>
</feature>
<sequence length="131" mass="14059">MLGRRGCAVAESSGRHGQEGAPVVAVWNAERRWGSGFFRGRRRCGSGVFKSTGPRATSVTATESGRSRRPRERAARGSRGAFRGRMPGSSPVAARGLRALSGPARKAAGGSSRCRRSVRSVRFRPVFGHYD</sequence>
<comment type="caution">
    <text evidence="2">The sequence shown here is derived from an EMBL/GenBank/DDBJ whole genome shotgun (WGS) entry which is preliminary data.</text>
</comment>
<feature type="compositionally biased region" description="Polar residues" evidence="1">
    <location>
        <begin position="54"/>
        <end position="63"/>
    </location>
</feature>
<proteinExistence type="predicted"/>
<evidence type="ECO:0000313" key="2">
    <source>
        <dbReference type="EMBL" id="EGG48829.1"/>
    </source>
</evidence>
<feature type="region of interest" description="Disordered" evidence="1">
    <location>
        <begin position="1"/>
        <end position="21"/>
    </location>
</feature>
<protein>
    <submittedName>
        <fullName evidence="2">Uncharacterized protein</fullName>
    </submittedName>
</protein>
<dbReference type="EMBL" id="AEYX01000015">
    <property type="protein sequence ID" value="EGG48829.1"/>
    <property type="molecule type" value="Genomic_DNA"/>
</dbReference>
<gene>
    <name evidence="2" type="ORF">SGM_0869</name>
</gene>
<dbReference type="Proteomes" id="UP000003022">
    <property type="component" value="Unassembled WGS sequence"/>
</dbReference>
<evidence type="ECO:0000256" key="1">
    <source>
        <dbReference type="SAM" id="MobiDB-lite"/>
    </source>
</evidence>